<evidence type="ECO:0000256" key="4">
    <source>
        <dbReference type="ARBA" id="ARBA00022454"/>
    </source>
</evidence>
<protein>
    <recommendedName>
        <fullName evidence="11">Borealin N-terminal domain-containing protein</fullName>
    </recommendedName>
</protein>
<feature type="compositionally biased region" description="Polar residues" evidence="10">
    <location>
        <begin position="186"/>
        <end position="201"/>
    </location>
</feature>
<dbReference type="Proteomes" id="UP000272025">
    <property type="component" value="Unassembled WGS sequence"/>
</dbReference>
<dbReference type="EMBL" id="ML119058">
    <property type="protein sequence ID" value="ROT36998.1"/>
    <property type="molecule type" value="Genomic_DNA"/>
</dbReference>
<comment type="subcellular location">
    <subcellularLocation>
        <location evidence="2">Chromosome</location>
        <location evidence="2">Centromere</location>
    </subcellularLocation>
    <subcellularLocation>
        <location evidence="1">Nucleus</location>
    </subcellularLocation>
</comment>
<feature type="compositionally biased region" description="Low complexity" evidence="10">
    <location>
        <begin position="12"/>
        <end position="23"/>
    </location>
</feature>
<evidence type="ECO:0000256" key="5">
    <source>
        <dbReference type="ARBA" id="ARBA00022618"/>
    </source>
</evidence>
<evidence type="ECO:0000256" key="6">
    <source>
        <dbReference type="ARBA" id="ARBA00022776"/>
    </source>
</evidence>
<reference evidence="12 13" key="1">
    <citation type="journal article" date="2018" name="Mol. Ecol.">
        <title>The obligate alkalophilic soda-lake fungus Sodiomyces alkalinus has shifted to a protein diet.</title>
        <authorList>
            <person name="Grum-Grzhimaylo A.A."/>
            <person name="Falkoski D.L."/>
            <person name="van den Heuvel J."/>
            <person name="Valero-Jimenez C.A."/>
            <person name="Min B."/>
            <person name="Choi I.G."/>
            <person name="Lipzen A."/>
            <person name="Daum C.G."/>
            <person name="Aanen D.K."/>
            <person name="Tsang A."/>
            <person name="Henrissat B."/>
            <person name="Bilanenko E.N."/>
            <person name="de Vries R.P."/>
            <person name="van Kan J.A.L."/>
            <person name="Grigoriev I.V."/>
            <person name="Debets A.J.M."/>
        </authorList>
    </citation>
    <scope>NUCLEOTIDE SEQUENCE [LARGE SCALE GENOMIC DNA]</scope>
    <source>
        <strain evidence="12 13">F11</strain>
    </source>
</reference>
<evidence type="ECO:0000313" key="13">
    <source>
        <dbReference type="Proteomes" id="UP000272025"/>
    </source>
</evidence>
<dbReference type="InterPro" id="IPR018867">
    <property type="entry name" value="Cell_div_borealin"/>
</dbReference>
<feature type="domain" description="Borealin N-terminal" evidence="11">
    <location>
        <begin position="51"/>
        <end position="107"/>
    </location>
</feature>
<dbReference type="AlphaFoldDB" id="A0A3N2PR90"/>
<evidence type="ECO:0000256" key="1">
    <source>
        <dbReference type="ARBA" id="ARBA00004123"/>
    </source>
</evidence>
<dbReference type="GO" id="GO:0032133">
    <property type="term" value="C:chromosome passenger complex"/>
    <property type="evidence" value="ECO:0007669"/>
    <property type="project" value="TreeGrafter"/>
</dbReference>
<keyword evidence="7" id="KW-0539">Nucleus</keyword>
<keyword evidence="6" id="KW-0498">Mitosis</keyword>
<evidence type="ECO:0000256" key="8">
    <source>
        <dbReference type="ARBA" id="ARBA00023306"/>
    </source>
</evidence>
<feature type="region of interest" description="Disordered" evidence="10">
    <location>
        <begin position="1"/>
        <end position="44"/>
    </location>
</feature>
<dbReference type="GO" id="GO:0000070">
    <property type="term" value="P:mitotic sister chromatid segregation"/>
    <property type="evidence" value="ECO:0007669"/>
    <property type="project" value="TreeGrafter"/>
</dbReference>
<dbReference type="InterPro" id="IPR018851">
    <property type="entry name" value="Borealin_N"/>
</dbReference>
<evidence type="ECO:0000313" key="12">
    <source>
        <dbReference type="EMBL" id="ROT36998.1"/>
    </source>
</evidence>
<feature type="region of interest" description="Disordered" evidence="10">
    <location>
        <begin position="115"/>
        <end position="365"/>
    </location>
</feature>
<keyword evidence="5" id="KW-0132">Cell division</keyword>
<dbReference type="GO" id="GO:0005634">
    <property type="term" value="C:nucleus"/>
    <property type="evidence" value="ECO:0007669"/>
    <property type="project" value="UniProtKB-SubCell"/>
</dbReference>
<evidence type="ECO:0000256" key="3">
    <source>
        <dbReference type="ARBA" id="ARBA00009914"/>
    </source>
</evidence>
<evidence type="ECO:0000256" key="7">
    <source>
        <dbReference type="ARBA" id="ARBA00023242"/>
    </source>
</evidence>
<dbReference type="GeneID" id="39575765"/>
<dbReference type="RefSeq" id="XP_028464804.1">
    <property type="nucleotide sequence ID" value="XM_028607287.1"/>
</dbReference>
<evidence type="ECO:0000256" key="10">
    <source>
        <dbReference type="SAM" id="MobiDB-lite"/>
    </source>
</evidence>
<evidence type="ECO:0000256" key="9">
    <source>
        <dbReference type="ARBA" id="ARBA00023328"/>
    </source>
</evidence>
<keyword evidence="8" id="KW-0131">Cell cycle</keyword>
<dbReference type="GO" id="GO:0000775">
    <property type="term" value="C:chromosome, centromeric region"/>
    <property type="evidence" value="ECO:0007669"/>
    <property type="project" value="UniProtKB-SubCell"/>
</dbReference>
<dbReference type="PANTHER" id="PTHR16040">
    <property type="entry name" value="AUSTRALIN, ISOFORM A-RELATED"/>
    <property type="match status" value="1"/>
</dbReference>
<keyword evidence="9" id="KW-0137">Centromere</keyword>
<accession>A0A3N2PR90</accession>
<organism evidence="12 13">
    <name type="scientific">Sodiomyces alkalinus (strain CBS 110278 / VKM F-3762 / F11)</name>
    <name type="common">Alkaliphilic filamentous fungus</name>
    <dbReference type="NCBI Taxonomy" id="1314773"/>
    <lineage>
        <taxon>Eukaryota</taxon>
        <taxon>Fungi</taxon>
        <taxon>Dikarya</taxon>
        <taxon>Ascomycota</taxon>
        <taxon>Pezizomycotina</taxon>
        <taxon>Sordariomycetes</taxon>
        <taxon>Hypocreomycetidae</taxon>
        <taxon>Glomerellales</taxon>
        <taxon>Plectosphaerellaceae</taxon>
        <taxon>Sodiomyces</taxon>
    </lineage>
</organism>
<gene>
    <name evidence="12" type="ORF">SODALDRAFT_212583</name>
</gene>
<dbReference type="GO" id="GO:0051301">
    <property type="term" value="P:cell division"/>
    <property type="evidence" value="ECO:0007669"/>
    <property type="project" value="UniProtKB-KW"/>
</dbReference>
<evidence type="ECO:0000259" key="11">
    <source>
        <dbReference type="Pfam" id="PF10444"/>
    </source>
</evidence>
<keyword evidence="13" id="KW-1185">Reference proteome</keyword>
<comment type="similarity">
    <text evidence="3">Belongs to the borealin family.</text>
</comment>
<dbReference type="OrthoDB" id="2392550at2759"/>
<evidence type="ECO:0000256" key="2">
    <source>
        <dbReference type="ARBA" id="ARBA00004584"/>
    </source>
</evidence>
<sequence length="365" mass="38946">MAPVRTKKRVSRASPAPRSPAAAENHFIPTKTGTPTRKSPLKQRRGITLEQKQAIIENLQLEITDRARRLRAQYHARAQSLRTRVEMRVNRVPRSLLRVTMEDLVAKCVEDQKRRLLATSRPPPVPEKDLPRRTSPVKASHALQGSPRSRKRLSDAITSGDKENQANEMDYPKKKHRTGPMIPSSLAGTGQVLSPTSTNVRQAIRDRPPPSPSKTQISRPASPLKAPTTARAALASVVEKAKTTRPIGMRKATTSSTTSSVATTSTTAKRTRRAAAPSSSKPPTSRPATRTGRRASVSSDGSTSTVVKKAGTASKVASAATRAATGTVRKAGTGSTATKTTAAAAAKKSTAASASGSTRVLRKRG</sequence>
<dbReference type="PANTHER" id="PTHR16040:SF7">
    <property type="entry name" value="AUSTRALIN, ISOFORM A-RELATED"/>
    <property type="match status" value="1"/>
</dbReference>
<dbReference type="Pfam" id="PF10444">
    <property type="entry name" value="Nbl1_Borealin_N"/>
    <property type="match status" value="1"/>
</dbReference>
<feature type="compositionally biased region" description="Basic residues" evidence="10">
    <location>
        <begin position="1"/>
        <end position="11"/>
    </location>
</feature>
<proteinExistence type="inferred from homology"/>
<feature type="compositionally biased region" description="Low complexity" evidence="10">
    <location>
        <begin position="250"/>
        <end position="358"/>
    </location>
</feature>
<keyword evidence="4" id="KW-0158">Chromosome</keyword>
<name>A0A3N2PR90_SODAK</name>
<dbReference type="GO" id="GO:0051233">
    <property type="term" value="C:spindle midzone"/>
    <property type="evidence" value="ECO:0007669"/>
    <property type="project" value="TreeGrafter"/>
</dbReference>